<dbReference type="PANTHER" id="PTHR43252">
    <property type="entry name" value="TRANSCRIPTIONAL REGULATOR YQJI"/>
    <property type="match status" value="1"/>
</dbReference>
<dbReference type="Proteomes" id="UP001596004">
    <property type="component" value="Unassembled WGS sequence"/>
</dbReference>
<evidence type="ECO:0000313" key="4">
    <source>
        <dbReference type="Proteomes" id="UP001596004"/>
    </source>
</evidence>
<dbReference type="InterPro" id="IPR036390">
    <property type="entry name" value="WH_DNA-bd_sf"/>
</dbReference>
<evidence type="ECO:0000313" key="3">
    <source>
        <dbReference type="EMBL" id="MFC4534958.1"/>
    </source>
</evidence>
<dbReference type="SUPFAM" id="SSF46785">
    <property type="entry name" value="Winged helix' DNA-binding domain"/>
    <property type="match status" value="1"/>
</dbReference>
<name>A0ABV9CQB1_9ACTN</name>
<dbReference type="EMBL" id="JBHSFP010000026">
    <property type="protein sequence ID" value="MFC4534958.1"/>
    <property type="molecule type" value="Genomic_DNA"/>
</dbReference>
<feature type="domain" description="Transcription regulator PadR N-terminal" evidence="2">
    <location>
        <begin position="8"/>
        <end position="83"/>
    </location>
</feature>
<proteinExistence type="predicted"/>
<reference evidence="4" key="1">
    <citation type="journal article" date="2019" name="Int. J. Syst. Evol. Microbiol.">
        <title>The Global Catalogue of Microorganisms (GCM) 10K type strain sequencing project: providing services to taxonomists for standard genome sequencing and annotation.</title>
        <authorList>
            <consortium name="The Broad Institute Genomics Platform"/>
            <consortium name="The Broad Institute Genome Sequencing Center for Infectious Disease"/>
            <person name="Wu L."/>
            <person name="Ma J."/>
        </authorList>
    </citation>
    <scope>NUCLEOTIDE SEQUENCE [LARGE SCALE GENOMIC DNA]</scope>
    <source>
        <strain evidence="4">CGMCC 4.7132</strain>
    </source>
</reference>
<dbReference type="InterPro" id="IPR036388">
    <property type="entry name" value="WH-like_DNA-bd_sf"/>
</dbReference>
<dbReference type="Pfam" id="PF03551">
    <property type="entry name" value="PadR"/>
    <property type="match status" value="1"/>
</dbReference>
<protein>
    <submittedName>
        <fullName evidence="3">PadR family transcriptional regulator</fullName>
    </submittedName>
</protein>
<evidence type="ECO:0000259" key="2">
    <source>
        <dbReference type="Pfam" id="PF03551"/>
    </source>
</evidence>
<accession>A0ABV9CQB1</accession>
<dbReference type="RefSeq" id="WP_380846614.1">
    <property type="nucleotide sequence ID" value="NZ_JBHSFP010000026.1"/>
</dbReference>
<sequence>MRATRLFILGALADGGPMHGHKIRAAAQLDRVELWADIKPGSLYGALRRMADEGVVEVVRTEQEGNLPARTVYGITDKGRADLVSLIRSVLADTRLRPDPIQLVLLHGGEIGSDELRTAVRQRRDSYAAQLDFWRNLRAEAEPYLTRLEATAFDYTLMRLETELTWHDRLLAELAELAELADTAERPDGTGSPGGAPLQESGNQ</sequence>
<dbReference type="InterPro" id="IPR005149">
    <property type="entry name" value="Tscrpt_reg_PadR_N"/>
</dbReference>
<keyword evidence="4" id="KW-1185">Reference proteome</keyword>
<gene>
    <name evidence="3" type="ORF">ACFO60_29720</name>
</gene>
<organism evidence="3 4">
    <name type="scientific">Sphaerisporangium dianthi</name>
    <dbReference type="NCBI Taxonomy" id="1436120"/>
    <lineage>
        <taxon>Bacteria</taxon>
        <taxon>Bacillati</taxon>
        <taxon>Actinomycetota</taxon>
        <taxon>Actinomycetes</taxon>
        <taxon>Streptosporangiales</taxon>
        <taxon>Streptosporangiaceae</taxon>
        <taxon>Sphaerisporangium</taxon>
    </lineage>
</organism>
<feature type="region of interest" description="Disordered" evidence="1">
    <location>
        <begin position="183"/>
        <end position="204"/>
    </location>
</feature>
<comment type="caution">
    <text evidence="3">The sequence shown here is derived from an EMBL/GenBank/DDBJ whole genome shotgun (WGS) entry which is preliminary data.</text>
</comment>
<evidence type="ECO:0000256" key="1">
    <source>
        <dbReference type="SAM" id="MobiDB-lite"/>
    </source>
</evidence>
<dbReference type="Gene3D" id="1.10.10.10">
    <property type="entry name" value="Winged helix-like DNA-binding domain superfamily/Winged helix DNA-binding domain"/>
    <property type="match status" value="1"/>
</dbReference>
<dbReference type="PANTHER" id="PTHR43252:SF7">
    <property type="entry name" value="TRANSCRIPTIONAL REGULATOR YQJI"/>
    <property type="match status" value="1"/>
</dbReference>